<dbReference type="InterPro" id="IPR022637">
    <property type="entry name" value="DNA_polIII_beta_cen"/>
</dbReference>
<dbReference type="Proteomes" id="UP000231701">
    <property type="component" value="Chromosome"/>
</dbReference>
<dbReference type="InterPro" id="IPR046938">
    <property type="entry name" value="DNA_clamp_sf"/>
</dbReference>
<evidence type="ECO:0000256" key="7">
    <source>
        <dbReference type="ARBA" id="ARBA00022705"/>
    </source>
</evidence>
<keyword evidence="6 10" id="KW-0548">Nucleotidyltransferase</keyword>
<dbReference type="SMART" id="SM00480">
    <property type="entry name" value="POL3Bc"/>
    <property type="match status" value="1"/>
</dbReference>
<evidence type="ECO:0000256" key="10">
    <source>
        <dbReference type="PIRNR" id="PIRNR000804"/>
    </source>
</evidence>
<protein>
    <recommendedName>
        <fullName evidence="3 10">Beta sliding clamp</fullName>
    </recommendedName>
</protein>
<dbReference type="Pfam" id="PF02768">
    <property type="entry name" value="DNA_pol3_beta_3"/>
    <property type="match status" value="1"/>
</dbReference>
<dbReference type="PANTHER" id="PTHR30478">
    <property type="entry name" value="DNA POLYMERASE III SUBUNIT BETA"/>
    <property type="match status" value="1"/>
</dbReference>
<dbReference type="SUPFAM" id="SSF55979">
    <property type="entry name" value="DNA clamp"/>
    <property type="match status" value="3"/>
</dbReference>
<dbReference type="InterPro" id="IPR022634">
    <property type="entry name" value="DNA_polIII_beta_N"/>
</dbReference>
<keyword evidence="5 10" id="KW-0808">Transferase</keyword>
<dbReference type="Pfam" id="PF02767">
    <property type="entry name" value="DNA_pol3_beta_2"/>
    <property type="match status" value="1"/>
</dbReference>
<evidence type="ECO:0000259" key="13">
    <source>
        <dbReference type="Pfam" id="PF02768"/>
    </source>
</evidence>
<dbReference type="PANTHER" id="PTHR30478:SF0">
    <property type="entry name" value="BETA SLIDING CLAMP"/>
    <property type="match status" value="1"/>
</dbReference>
<evidence type="ECO:0000313" key="15">
    <source>
        <dbReference type="Proteomes" id="UP000231701"/>
    </source>
</evidence>
<keyword evidence="8 10" id="KW-0239">DNA-directed DNA polymerase</keyword>
<evidence type="ECO:0000256" key="3">
    <source>
        <dbReference type="ARBA" id="ARBA00021035"/>
    </source>
</evidence>
<comment type="subcellular location">
    <subcellularLocation>
        <location evidence="1 10">Cytoplasm</location>
    </subcellularLocation>
</comment>
<dbReference type="GO" id="GO:0009360">
    <property type="term" value="C:DNA polymerase III complex"/>
    <property type="evidence" value="ECO:0007669"/>
    <property type="project" value="InterPro"/>
</dbReference>
<evidence type="ECO:0000259" key="11">
    <source>
        <dbReference type="Pfam" id="PF00712"/>
    </source>
</evidence>
<dbReference type="NCBIfam" id="TIGR00663">
    <property type="entry name" value="dnan"/>
    <property type="match status" value="1"/>
</dbReference>
<keyword evidence="7 10" id="KW-0235">DNA replication</keyword>
<dbReference type="GO" id="GO:0003677">
    <property type="term" value="F:DNA binding"/>
    <property type="evidence" value="ECO:0007669"/>
    <property type="project" value="UniProtKB-UniRule"/>
</dbReference>
<dbReference type="GO" id="GO:0005737">
    <property type="term" value="C:cytoplasm"/>
    <property type="evidence" value="ECO:0007669"/>
    <property type="project" value="UniProtKB-SubCell"/>
</dbReference>
<feature type="domain" description="DNA polymerase III beta sliding clamp central" evidence="12">
    <location>
        <begin position="129"/>
        <end position="242"/>
    </location>
</feature>
<dbReference type="Pfam" id="PF00712">
    <property type="entry name" value="DNA_pol3_beta"/>
    <property type="match status" value="1"/>
</dbReference>
<dbReference type="GO" id="GO:0003887">
    <property type="term" value="F:DNA-directed DNA polymerase activity"/>
    <property type="evidence" value="ECO:0007669"/>
    <property type="project" value="UniProtKB-UniRule"/>
</dbReference>
<dbReference type="InterPro" id="IPR001001">
    <property type="entry name" value="DNA_polIII_beta"/>
</dbReference>
<dbReference type="GO" id="GO:0006271">
    <property type="term" value="P:DNA strand elongation involved in DNA replication"/>
    <property type="evidence" value="ECO:0007669"/>
    <property type="project" value="TreeGrafter"/>
</dbReference>
<keyword evidence="15" id="KW-1185">Reference proteome</keyword>
<dbReference type="RefSeq" id="WP_100276465.1">
    <property type="nucleotide sequence ID" value="NZ_CP018799.1"/>
</dbReference>
<organism evidence="14 15">
    <name type="scientific">Mariprofundus aestuarium</name>
    <dbReference type="NCBI Taxonomy" id="1921086"/>
    <lineage>
        <taxon>Bacteria</taxon>
        <taxon>Pseudomonadati</taxon>
        <taxon>Pseudomonadota</taxon>
        <taxon>Candidatius Mariprofundia</taxon>
        <taxon>Mariprofundales</taxon>
        <taxon>Mariprofundaceae</taxon>
        <taxon>Mariprofundus</taxon>
    </lineage>
</organism>
<feature type="domain" description="DNA polymerase III beta sliding clamp N-terminal" evidence="11">
    <location>
        <begin position="1"/>
        <end position="118"/>
    </location>
</feature>
<dbReference type="GO" id="GO:0008408">
    <property type="term" value="F:3'-5' exonuclease activity"/>
    <property type="evidence" value="ECO:0007669"/>
    <property type="project" value="InterPro"/>
</dbReference>
<keyword evidence="9" id="KW-0238">DNA-binding</keyword>
<gene>
    <name evidence="14" type="ORF">Ga0123461_0002</name>
</gene>
<evidence type="ECO:0000256" key="2">
    <source>
        <dbReference type="ARBA" id="ARBA00010752"/>
    </source>
</evidence>
<proteinExistence type="inferred from homology"/>
<dbReference type="AlphaFoldDB" id="A0A2K8KUP0"/>
<dbReference type="Gene3D" id="3.10.150.10">
    <property type="entry name" value="DNA Polymerase III, subunit A, domain 2"/>
    <property type="match status" value="1"/>
</dbReference>
<dbReference type="OrthoDB" id="5288658at2"/>
<dbReference type="PIRSF" id="PIRSF000804">
    <property type="entry name" value="DNA_pol_III_b"/>
    <property type="match status" value="1"/>
</dbReference>
<evidence type="ECO:0000256" key="9">
    <source>
        <dbReference type="ARBA" id="ARBA00023125"/>
    </source>
</evidence>
<reference evidence="14 15" key="1">
    <citation type="submission" date="2016-12" db="EMBL/GenBank/DDBJ databases">
        <title>Isolation and genomic insights into novel planktonic Zetaproteobacteria from stratified waters of the Chesapeake Bay.</title>
        <authorList>
            <person name="McAllister S.M."/>
            <person name="Kato S."/>
            <person name="Chan C.S."/>
            <person name="Chiu B.K."/>
            <person name="Field E.K."/>
        </authorList>
    </citation>
    <scope>NUCLEOTIDE SEQUENCE [LARGE SCALE GENOMIC DNA]</scope>
    <source>
        <strain evidence="14 15">CP-5</strain>
    </source>
</reference>
<evidence type="ECO:0000259" key="12">
    <source>
        <dbReference type="Pfam" id="PF02767"/>
    </source>
</evidence>
<evidence type="ECO:0000256" key="4">
    <source>
        <dbReference type="ARBA" id="ARBA00022490"/>
    </source>
</evidence>
<comment type="similarity">
    <text evidence="2 10">Belongs to the beta sliding clamp family.</text>
</comment>
<comment type="function">
    <text evidence="10">Confers DNA tethering and processivity to DNA polymerases and other proteins. Acts as a clamp, forming a ring around DNA (a reaction catalyzed by the clamp-loading complex) which diffuses in an ATP-independent manner freely and bidirectionally along dsDNA. Initially characterized for its ability to contact the catalytic subunit of DNA polymerase III (Pol III), a complex, multichain enzyme responsible for most of the replicative synthesis in bacteria; Pol III exhibits 3'-5' exonuclease proofreading activity. The beta chain is required for initiation of replication as well as for processivity of DNA replication.</text>
</comment>
<sequence>MNITLSRASLLQAVQRCQSIVEKRHTIPILANILLQAENDTLHITATDLEVGIRSQAPATVSSAGSITVSAKKLFDIIKELDPDQDVTLETGETFVSIRSGRSRFRLACLAAGEYPALTEEQGGSSITLSGSTLSDMVSATSFAMSSDETRKYLTGSLFEVDVEHMLRLVTTDGHRLALSEVRLQQATEAVKCIVPRKAVMEIKKLCDECQGQIELFLGERQIRLVADSNILTSKLIDARFPVYQDVIPANNPSQVVIARGEFDQVLRRSMIVANEFTHDVRLTFKESGIDISAHNTEQEEAEEHIAAEYNGQEVAIGFNGRYLRDTLGAIRSAAVYIELKDELSPVLVRGEDADGSRYVIMPMRI</sequence>
<feature type="domain" description="DNA polymerase III beta sliding clamp C-terminal" evidence="13">
    <location>
        <begin position="246"/>
        <end position="365"/>
    </location>
</feature>
<dbReference type="CDD" id="cd00140">
    <property type="entry name" value="beta_clamp"/>
    <property type="match status" value="1"/>
</dbReference>
<evidence type="ECO:0000256" key="6">
    <source>
        <dbReference type="ARBA" id="ARBA00022695"/>
    </source>
</evidence>
<evidence type="ECO:0000256" key="5">
    <source>
        <dbReference type="ARBA" id="ARBA00022679"/>
    </source>
</evidence>
<keyword evidence="4 10" id="KW-0963">Cytoplasm</keyword>
<name>A0A2K8KUP0_MARES</name>
<dbReference type="InterPro" id="IPR022635">
    <property type="entry name" value="DNA_polIII_beta_C"/>
</dbReference>
<dbReference type="Gene3D" id="3.70.10.10">
    <property type="match status" value="1"/>
</dbReference>
<evidence type="ECO:0000256" key="1">
    <source>
        <dbReference type="ARBA" id="ARBA00004496"/>
    </source>
</evidence>
<comment type="subunit">
    <text evidence="10">Forms a ring-shaped head-to-tail homodimer around DNA.</text>
</comment>
<evidence type="ECO:0000313" key="14">
    <source>
        <dbReference type="EMBL" id="ATX78455.1"/>
    </source>
</evidence>
<accession>A0A2K8KUP0</accession>
<dbReference type="KEGG" id="maes:Ga0123461_0002"/>
<evidence type="ECO:0000256" key="8">
    <source>
        <dbReference type="ARBA" id="ARBA00022932"/>
    </source>
</evidence>
<dbReference type="EMBL" id="CP018799">
    <property type="protein sequence ID" value="ATX78455.1"/>
    <property type="molecule type" value="Genomic_DNA"/>
</dbReference>